<dbReference type="InterPro" id="IPR008593">
    <property type="entry name" value="Dam_MeTrfase"/>
</dbReference>
<dbReference type="PANTHER" id="PTHR33050:SF7">
    <property type="entry name" value="RIBONUCLEASE H"/>
    <property type="match status" value="1"/>
</dbReference>
<dbReference type="STRING" id="471704.A0A151IW95"/>
<dbReference type="GO" id="GO:0009307">
    <property type="term" value="P:DNA restriction-modification system"/>
    <property type="evidence" value="ECO:0007669"/>
    <property type="project" value="InterPro"/>
</dbReference>
<protein>
    <recommendedName>
        <fullName evidence="4">Reverse transcriptase RNase H-like domain-containing protein</fullName>
    </recommendedName>
</protein>
<accession>A0A151IW95</accession>
<dbReference type="GO" id="GO:0071897">
    <property type="term" value="P:DNA biosynthetic process"/>
    <property type="evidence" value="ECO:0007669"/>
    <property type="project" value="UniProtKB-ARBA"/>
</dbReference>
<dbReference type="EMBL" id="KQ980867">
    <property type="protein sequence ID" value="KYN12101.1"/>
    <property type="molecule type" value="Genomic_DNA"/>
</dbReference>
<keyword evidence="1" id="KW-1133">Transmembrane helix</keyword>
<reference evidence="2 3" key="1">
    <citation type="submission" date="2015-09" db="EMBL/GenBank/DDBJ databases">
        <title>Trachymyrmex cornetzi WGS genome.</title>
        <authorList>
            <person name="Nygaard S."/>
            <person name="Hu H."/>
            <person name="Boomsma J."/>
            <person name="Zhang G."/>
        </authorList>
    </citation>
    <scope>NUCLEOTIDE SEQUENCE [LARGE SCALE GENOMIC DNA]</scope>
    <source>
        <strain evidence="2">Tcor2-1</strain>
        <tissue evidence="2">Whole body</tissue>
    </source>
</reference>
<organism evidence="2 3">
    <name type="scientific">Trachymyrmex cornetzi</name>
    <dbReference type="NCBI Taxonomy" id="471704"/>
    <lineage>
        <taxon>Eukaryota</taxon>
        <taxon>Metazoa</taxon>
        <taxon>Ecdysozoa</taxon>
        <taxon>Arthropoda</taxon>
        <taxon>Hexapoda</taxon>
        <taxon>Insecta</taxon>
        <taxon>Pterygota</taxon>
        <taxon>Neoptera</taxon>
        <taxon>Endopterygota</taxon>
        <taxon>Hymenoptera</taxon>
        <taxon>Apocrita</taxon>
        <taxon>Aculeata</taxon>
        <taxon>Formicoidea</taxon>
        <taxon>Formicidae</taxon>
        <taxon>Myrmicinae</taxon>
        <taxon>Trachymyrmex</taxon>
    </lineage>
</organism>
<dbReference type="GO" id="GO:0003677">
    <property type="term" value="F:DNA binding"/>
    <property type="evidence" value="ECO:0007669"/>
    <property type="project" value="InterPro"/>
</dbReference>
<evidence type="ECO:0008006" key="4">
    <source>
        <dbReference type="Google" id="ProtNLM"/>
    </source>
</evidence>
<dbReference type="InterPro" id="IPR052055">
    <property type="entry name" value="Hepadnavirus_pol/RT"/>
</dbReference>
<keyword evidence="3" id="KW-1185">Reference proteome</keyword>
<dbReference type="GO" id="GO:0009007">
    <property type="term" value="F:site-specific DNA-methyltransferase (adenine-specific) activity"/>
    <property type="evidence" value="ECO:0007669"/>
    <property type="project" value="InterPro"/>
</dbReference>
<feature type="non-terminal residue" evidence="2">
    <location>
        <position position="1"/>
    </location>
</feature>
<gene>
    <name evidence="2" type="ORF">ALC57_15737</name>
</gene>
<keyword evidence="1" id="KW-0812">Transmembrane</keyword>
<sequence length="413" mass="47193">CLRNIAASSRLLTALGFVINENKSSLIPSKSYRFLGFRFDTKNFAVSIPSEKREKLLHKTLSILGKKSCKICLFASFIGSLISVCPAVKYGLLHTKILEREKFLALLSSNDFEAEMLLLLSIREDLLWWKAVFSNPHQCNFISSSRFELEIFTDASLTGWGAICTGVHTHGFWPPRDRQFHINYLELLAVFHGLRCFVSHLRGCNILLRVDNSTALLYVNRMGSVQFPLLSSLAREIWCWCADSDLFLYAAYIPSAQNLADAHSRIISDETEWSLSQIHFNKIEENFGPFDIDLFASSINTKCVRFVSWVPDPEALAVDAFSLDWSKFYFYAFPPFILILRVLHKIILDRAEGIMVVPRWLAQPWFPLFNQLTINQPIFFEANINMLSSPFRDYHPAWSSLSLVVAKLSARPS</sequence>
<evidence type="ECO:0000313" key="3">
    <source>
        <dbReference type="Proteomes" id="UP000078492"/>
    </source>
</evidence>
<evidence type="ECO:0000256" key="1">
    <source>
        <dbReference type="SAM" id="Phobius"/>
    </source>
</evidence>
<keyword evidence="1" id="KW-0472">Membrane</keyword>
<dbReference type="Pfam" id="PF05869">
    <property type="entry name" value="Dam"/>
    <property type="match status" value="1"/>
</dbReference>
<dbReference type="SUPFAM" id="SSF56672">
    <property type="entry name" value="DNA/RNA polymerases"/>
    <property type="match status" value="1"/>
</dbReference>
<dbReference type="CDD" id="cd09275">
    <property type="entry name" value="RNase_HI_RT_DIRS1"/>
    <property type="match status" value="1"/>
</dbReference>
<evidence type="ECO:0000313" key="2">
    <source>
        <dbReference type="EMBL" id="KYN12101.1"/>
    </source>
</evidence>
<dbReference type="AlphaFoldDB" id="A0A151IW95"/>
<feature type="transmembrane region" description="Helical" evidence="1">
    <location>
        <begin position="71"/>
        <end position="92"/>
    </location>
</feature>
<dbReference type="InterPro" id="IPR043502">
    <property type="entry name" value="DNA/RNA_pol_sf"/>
</dbReference>
<dbReference type="Proteomes" id="UP000078492">
    <property type="component" value="Unassembled WGS sequence"/>
</dbReference>
<name>A0A151IW95_9HYME</name>
<dbReference type="PANTHER" id="PTHR33050">
    <property type="entry name" value="REVERSE TRANSCRIPTASE DOMAIN-CONTAINING PROTEIN"/>
    <property type="match status" value="1"/>
</dbReference>
<proteinExistence type="predicted"/>